<evidence type="ECO:0008006" key="3">
    <source>
        <dbReference type="Google" id="ProtNLM"/>
    </source>
</evidence>
<evidence type="ECO:0000313" key="2">
    <source>
        <dbReference type="Proteomes" id="UP000177395"/>
    </source>
</evidence>
<dbReference type="Gene3D" id="1.20.272.10">
    <property type="match status" value="1"/>
</dbReference>
<proteinExistence type="predicted"/>
<dbReference type="Proteomes" id="UP000177395">
    <property type="component" value="Unassembled WGS sequence"/>
</dbReference>
<comment type="caution">
    <text evidence="1">The sequence shown here is derived from an EMBL/GenBank/DDBJ whole genome shotgun (WGS) entry which is preliminary data.</text>
</comment>
<sequence length="232" mass="26066">MLKVFCGNDQIKVRQQALSFVEQLREQGLSIEAIDSDNYESGKITEAAVKVSLFGGEMACLIDMPSMDKEMSAEVTENLAVLAKSQHHFVVIEGALLADEKKLWSKHAEVEESKAGAATRFNTFALADALARRDRKSLWLIWNEARLSGIATEELVGILWWQLKSLRLAALTKSAEEAGMKDYPYQKAKRALLKFKADETETLSHVLLDTYHQSRLGGLDLDLAIERWLLRV</sequence>
<protein>
    <recommendedName>
        <fullName evidence="3">DNA polymerase III delta N-terminal domain-containing protein</fullName>
    </recommendedName>
</protein>
<dbReference type="EMBL" id="MFMS01000006">
    <property type="protein sequence ID" value="OGG85588.1"/>
    <property type="molecule type" value="Genomic_DNA"/>
</dbReference>
<organism evidence="1 2">
    <name type="scientific">Candidatus Kaiserbacteria bacterium RIFOXYB1_FULL_46_14</name>
    <dbReference type="NCBI Taxonomy" id="1798531"/>
    <lineage>
        <taxon>Bacteria</taxon>
        <taxon>Candidatus Kaiseribacteriota</taxon>
    </lineage>
</organism>
<accession>A0A1F6FIA4</accession>
<evidence type="ECO:0000313" key="1">
    <source>
        <dbReference type="EMBL" id="OGG85588.1"/>
    </source>
</evidence>
<dbReference type="AlphaFoldDB" id="A0A1F6FIA4"/>
<dbReference type="STRING" id="1798531.A2392_02330"/>
<name>A0A1F6FIA4_9BACT</name>
<gene>
    <name evidence="1" type="ORF">A2392_02330</name>
</gene>
<reference evidence="1 2" key="1">
    <citation type="journal article" date="2016" name="Nat. Commun.">
        <title>Thousands of microbial genomes shed light on interconnected biogeochemical processes in an aquifer system.</title>
        <authorList>
            <person name="Anantharaman K."/>
            <person name="Brown C.T."/>
            <person name="Hug L.A."/>
            <person name="Sharon I."/>
            <person name="Castelle C.J."/>
            <person name="Probst A.J."/>
            <person name="Thomas B.C."/>
            <person name="Singh A."/>
            <person name="Wilkins M.J."/>
            <person name="Karaoz U."/>
            <person name="Brodie E.L."/>
            <person name="Williams K.H."/>
            <person name="Hubbard S.S."/>
            <person name="Banfield J.F."/>
        </authorList>
    </citation>
    <scope>NUCLEOTIDE SEQUENCE [LARGE SCALE GENOMIC DNA]</scope>
</reference>